<comment type="caution">
    <text evidence="2">The sequence shown here is derived from an EMBL/GenBank/DDBJ whole genome shotgun (WGS) entry which is preliminary data.</text>
</comment>
<dbReference type="Proteomes" id="UP000325255">
    <property type="component" value="Unassembled WGS sequence"/>
</dbReference>
<proteinExistence type="predicted"/>
<feature type="compositionally biased region" description="Basic and acidic residues" evidence="1">
    <location>
        <begin position="186"/>
        <end position="213"/>
    </location>
</feature>
<sequence length="312" mass="32922">MTAPGKPPPGANPPRKPIAPAKPAKRPKGAEGIDVGDSVYVRHSKRGAIAVSVSAVGKDGFTARCDKGERHRCAWGSYLGHRARMLHRYELVEQGADGALVRDGSGRQRFVAGLELPEPEEERAAANAVAHDDPILGGLDRLGKAEVSPVLMILKAQPVPPPAGGKPKPRRGQGQQGAAQGPGQEEQAHDAQPARKPLRHGDVVKFRHGDVEGQGKIVASGKDGVTVHDGEREHQVRHDALIHPDDEKPGAQQQGAPEKEGAAPAAGPPASTPGQQGHPPADSMEARATALARALIVFLKPEQAQQQRQQQP</sequence>
<feature type="region of interest" description="Disordered" evidence="1">
    <location>
        <begin position="1"/>
        <end position="35"/>
    </location>
</feature>
<dbReference type="RefSeq" id="WP_150041431.1">
    <property type="nucleotide sequence ID" value="NZ_OW485606.1"/>
</dbReference>
<dbReference type="AlphaFoldDB" id="A0A5M6IUW6"/>
<name>A0A5M6IUW6_9PROT</name>
<dbReference type="OrthoDB" id="74546at433"/>
<feature type="compositionally biased region" description="Low complexity" evidence="1">
    <location>
        <begin position="172"/>
        <end position="185"/>
    </location>
</feature>
<feature type="compositionally biased region" description="Basic and acidic residues" evidence="1">
    <location>
        <begin position="240"/>
        <end position="249"/>
    </location>
</feature>
<keyword evidence="3" id="KW-1185">Reference proteome</keyword>
<evidence type="ECO:0000313" key="2">
    <source>
        <dbReference type="EMBL" id="KAA5611657.1"/>
    </source>
</evidence>
<organism evidence="2 3">
    <name type="scientific">Rhodovastum atsumiense</name>
    <dbReference type="NCBI Taxonomy" id="504468"/>
    <lineage>
        <taxon>Bacteria</taxon>
        <taxon>Pseudomonadati</taxon>
        <taxon>Pseudomonadota</taxon>
        <taxon>Alphaproteobacteria</taxon>
        <taxon>Acetobacterales</taxon>
        <taxon>Acetobacteraceae</taxon>
        <taxon>Rhodovastum</taxon>
    </lineage>
</organism>
<reference evidence="2 3" key="1">
    <citation type="submission" date="2019-09" db="EMBL/GenBank/DDBJ databases">
        <title>Genome sequence of Rhodovastum atsumiense, a diverse member of the Acetobacteraceae family of non-sulfur purple photosynthetic bacteria.</title>
        <authorList>
            <person name="Meyer T."/>
            <person name="Kyndt J."/>
        </authorList>
    </citation>
    <scope>NUCLEOTIDE SEQUENCE [LARGE SCALE GENOMIC DNA]</scope>
    <source>
        <strain evidence="2 3">DSM 21279</strain>
    </source>
</reference>
<dbReference type="EMBL" id="VWPK01000019">
    <property type="protein sequence ID" value="KAA5611657.1"/>
    <property type="molecule type" value="Genomic_DNA"/>
</dbReference>
<accession>A0A5M6IUW6</accession>
<feature type="compositionally biased region" description="Pro residues" evidence="1">
    <location>
        <begin position="1"/>
        <end position="17"/>
    </location>
</feature>
<feature type="region of interest" description="Disordered" evidence="1">
    <location>
        <begin position="240"/>
        <end position="288"/>
    </location>
</feature>
<gene>
    <name evidence="2" type="ORF">F1189_13940</name>
</gene>
<protein>
    <submittedName>
        <fullName evidence="2">Uncharacterized protein</fullName>
    </submittedName>
</protein>
<feature type="region of interest" description="Disordered" evidence="1">
    <location>
        <begin position="156"/>
        <end position="228"/>
    </location>
</feature>
<evidence type="ECO:0000313" key="3">
    <source>
        <dbReference type="Proteomes" id="UP000325255"/>
    </source>
</evidence>
<evidence type="ECO:0000256" key="1">
    <source>
        <dbReference type="SAM" id="MobiDB-lite"/>
    </source>
</evidence>